<protein>
    <submittedName>
        <fullName evidence="1">Uncharacterized protein</fullName>
    </submittedName>
</protein>
<dbReference type="EMBL" id="JARKIB010000002">
    <property type="protein sequence ID" value="KAJ7784393.1"/>
    <property type="molecule type" value="Genomic_DNA"/>
</dbReference>
<evidence type="ECO:0000313" key="2">
    <source>
        <dbReference type="Proteomes" id="UP001215598"/>
    </source>
</evidence>
<name>A0AAD7P1T1_9AGAR</name>
<organism evidence="1 2">
    <name type="scientific">Mycena metata</name>
    <dbReference type="NCBI Taxonomy" id="1033252"/>
    <lineage>
        <taxon>Eukaryota</taxon>
        <taxon>Fungi</taxon>
        <taxon>Dikarya</taxon>
        <taxon>Basidiomycota</taxon>
        <taxon>Agaricomycotina</taxon>
        <taxon>Agaricomycetes</taxon>
        <taxon>Agaricomycetidae</taxon>
        <taxon>Agaricales</taxon>
        <taxon>Marasmiineae</taxon>
        <taxon>Mycenaceae</taxon>
        <taxon>Mycena</taxon>
    </lineage>
</organism>
<accession>A0AAD7P1T1</accession>
<gene>
    <name evidence="1" type="ORF">B0H16DRAFT_1681804</name>
</gene>
<dbReference type="Proteomes" id="UP001215598">
    <property type="component" value="Unassembled WGS sequence"/>
</dbReference>
<keyword evidence="2" id="KW-1185">Reference proteome</keyword>
<dbReference type="AlphaFoldDB" id="A0AAD7P1T1"/>
<sequence>MAWDCGVLSEACAAKSEFQATLAGGMGNAYAFFCGKYVPITHIFSPKLVSVAYNPPTNSVIVSHESTDAVKFYVLPGTGSLNSTLFPGAPDGLPASATSMPSPPMKSARGAALDLDQKRETSNSRKDTFLFPVAPKYRPSSSQIGHSLGGALAELDALSLWLICDLTALMPGHARNSIHGVLCKLDSSLGVNAVAFGTPRGHR</sequence>
<comment type="caution">
    <text evidence="1">The sequence shown here is derived from an EMBL/GenBank/DDBJ whole genome shotgun (WGS) entry which is preliminary data.</text>
</comment>
<evidence type="ECO:0000313" key="1">
    <source>
        <dbReference type="EMBL" id="KAJ7784393.1"/>
    </source>
</evidence>
<proteinExistence type="predicted"/>
<reference evidence="1" key="1">
    <citation type="submission" date="2023-03" db="EMBL/GenBank/DDBJ databases">
        <title>Massive genome expansion in bonnet fungi (Mycena s.s.) driven by repeated elements and novel gene families across ecological guilds.</title>
        <authorList>
            <consortium name="Lawrence Berkeley National Laboratory"/>
            <person name="Harder C.B."/>
            <person name="Miyauchi S."/>
            <person name="Viragh M."/>
            <person name="Kuo A."/>
            <person name="Thoen E."/>
            <person name="Andreopoulos B."/>
            <person name="Lu D."/>
            <person name="Skrede I."/>
            <person name="Drula E."/>
            <person name="Henrissat B."/>
            <person name="Morin E."/>
            <person name="Kohler A."/>
            <person name="Barry K."/>
            <person name="LaButti K."/>
            <person name="Morin E."/>
            <person name="Salamov A."/>
            <person name="Lipzen A."/>
            <person name="Mereny Z."/>
            <person name="Hegedus B."/>
            <person name="Baldrian P."/>
            <person name="Stursova M."/>
            <person name="Weitz H."/>
            <person name="Taylor A."/>
            <person name="Grigoriev I.V."/>
            <person name="Nagy L.G."/>
            <person name="Martin F."/>
            <person name="Kauserud H."/>
        </authorList>
    </citation>
    <scope>NUCLEOTIDE SEQUENCE</scope>
    <source>
        <strain evidence="1">CBHHK182m</strain>
    </source>
</reference>